<dbReference type="RefSeq" id="WP_223402198.1">
    <property type="nucleotide sequence ID" value="NZ_JAGSHT010000002.1"/>
</dbReference>
<feature type="region of interest" description="Disordered" evidence="1">
    <location>
        <begin position="285"/>
        <end position="305"/>
    </location>
</feature>
<dbReference type="InterPro" id="IPR056509">
    <property type="entry name" value="Imm33-like"/>
</dbReference>
<dbReference type="Proteomes" id="UP000826651">
    <property type="component" value="Unassembled WGS sequence"/>
</dbReference>
<evidence type="ECO:0000256" key="1">
    <source>
        <dbReference type="SAM" id="MobiDB-lite"/>
    </source>
</evidence>
<feature type="region of interest" description="Disordered" evidence="1">
    <location>
        <begin position="1"/>
        <end position="25"/>
    </location>
</feature>
<evidence type="ECO:0000313" key="4">
    <source>
        <dbReference type="Proteomes" id="UP000826651"/>
    </source>
</evidence>
<keyword evidence="4" id="KW-1185">Reference proteome</keyword>
<reference evidence="3 4" key="1">
    <citation type="submission" date="2021-04" db="EMBL/GenBank/DDBJ databases">
        <title>Ruania sp. nov., isolated from sandy soil of mangrove forest.</title>
        <authorList>
            <person name="Ge X."/>
            <person name="Huang R."/>
            <person name="Liu W."/>
        </authorList>
    </citation>
    <scope>NUCLEOTIDE SEQUENCE [LARGE SCALE GENOMIC DNA]</scope>
    <source>
        <strain evidence="3 4">N2-46</strain>
    </source>
</reference>
<gene>
    <name evidence="3" type="ORF">KCQ71_01775</name>
</gene>
<comment type="caution">
    <text evidence="3">The sequence shown here is derived from an EMBL/GenBank/DDBJ whole genome shotgun (WGS) entry which is preliminary data.</text>
</comment>
<protein>
    <recommendedName>
        <fullName evidence="2">Imm33-like domain-containing protein</fullName>
    </recommendedName>
</protein>
<evidence type="ECO:0000313" key="3">
    <source>
        <dbReference type="EMBL" id="MBZ2194866.1"/>
    </source>
</evidence>
<organism evidence="3 4">
    <name type="scientific">Occultella gossypii</name>
    <dbReference type="NCBI Taxonomy" id="2800820"/>
    <lineage>
        <taxon>Bacteria</taxon>
        <taxon>Bacillati</taxon>
        <taxon>Actinomycetota</taxon>
        <taxon>Actinomycetes</taxon>
        <taxon>Micrococcales</taxon>
        <taxon>Ruaniaceae</taxon>
        <taxon>Occultella</taxon>
    </lineage>
</organism>
<sequence length="503" mass="53959">MSDSTAGAAHLGGFPGTPPQSAPQQFDHWADGIRISVRAAPELAYQANSFLAHFGAYGATLRDLAGFPIHVGFSPYVIQEIGAGAFTLLGADYRRNPLADTTPDLTIPLWIHGIQQRFRDATGAETDPVTPASVVRCQRGILDAIIAGAAPPLYLERITRATKREDGTLLTGWMLANAGPATVEQAEMVDVPAAALVSFAPYLAAPLMLPVDHFVMFSGGLVAGAWHIPPEGRERLRNDPTLQGRSMLEGLRLVGRPLFGGGTVAQDVPAQAAAAAQATAVQATAAQATAAQDDPPPPDTPTTPMREKFTVTLFGQSFAGETDPQFRKEAEEIVGFIGNLHAGSIKDLGTFWGGFWWHSMHAVDGGYRVSQTNINAERDSANQWDLTPAARLRHEQSAIYRFLKDAAWSPVNFNKTVRVAAGTDLTAPEIAMTRIQPDGDFGGWVVGSPAATDLEVLRGRDLHRRNRNLAKFFVLPVGYSVVASGTKIGRLVDPSGTVRWTKK</sequence>
<proteinExistence type="predicted"/>
<evidence type="ECO:0000259" key="2">
    <source>
        <dbReference type="Pfam" id="PF24719"/>
    </source>
</evidence>
<accession>A0ABS7S3E5</accession>
<feature type="domain" description="Imm33-like" evidence="2">
    <location>
        <begin position="399"/>
        <end position="485"/>
    </location>
</feature>
<dbReference type="EMBL" id="JAGSHT010000002">
    <property type="protein sequence ID" value="MBZ2194866.1"/>
    <property type="molecule type" value="Genomic_DNA"/>
</dbReference>
<name>A0ABS7S3E5_9MICO</name>
<dbReference type="Pfam" id="PF24719">
    <property type="entry name" value="Imm33-like"/>
    <property type="match status" value="1"/>
</dbReference>